<keyword evidence="2" id="KW-1185">Reference proteome</keyword>
<gene>
    <name evidence="1" type="ORF">CEXT_601181</name>
</gene>
<accession>A0AAV4RLI7</accession>
<evidence type="ECO:0000313" key="2">
    <source>
        <dbReference type="Proteomes" id="UP001054945"/>
    </source>
</evidence>
<dbReference type="Proteomes" id="UP001054945">
    <property type="component" value="Unassembled WGS sequence"/>
</dbReference>
<name>A0AAV4RLI7_CAEEX</name>
<organism evidence="1 2">
    <name type="scientific">Caerostris extrusa</name>
    <name type="common">Bark spider</name>
    <name type="synonym">Caerostris bankana</name>
    <dbReference type="NCBI Taxonomy" id="172846"/>
    <lineage>
        <taxon>Eukaryota</taxon>
        <taxon>Metazoa</taxon>
        <taxon>Ecdysozoa</taxon>
        <taxon>Arthropoda</taxon>
        <taxon>Chelicerata</taxon>
        <taxon>Arachnida</taxon>
        <taxon>Araneae</taxon>
        <taxon>Araneomorphae</taxon>
        <taxon>Entelegynae</taxon>
        <taxon>Araneoidea</taxon>
        <taxon>Araneidae</taxon>
        <taxon>Caerostris</taxon>
    </lineage>
</organism>
<sequence>MLALHQSVHYSRAGTGQSKNKACDEVISTSSLIMIIIGKRKEVFSLHSFLLYGQITIGFGNAFGNSLLPRNKQLVPCEVEISLPKALFHHGEQQAPRKKKKACTVFEILFEFLVQEKYFGYSGWLRRRK</sequence>
<comment type="caution">
    <text evidence="1">The sequence shown here is derived from an EMBL/GenBank/DDBJ whole genome shotgun (WGS) entry which is preliminary data.</text>
</comment>
<reference evidence="1 2" key="1">
    <citation type="submission" date="2021-06" db="EMBL/GenBank/DDBJ databases">
        <title>Caerostris extrusa draft genome.</title>
        <authorList>
            <person name="Kono N."/>
            <person name="Arakawa K."/>
        </authorList>
    </citation>
    <scope>NUCLEOTIDE SEQUENCE [LARGE SCALE GENOMIC DNA]</scope>
</reference>
<evidence type="ECO:0000313" key="1">
    <source>
        <dbReference type="EMBL" id="GIY21621.1"/>
    </source>
</evidence>
<protein>
    <submittedName>
        <fullName evidence="1">Uncharacterized protein</fullName>
    </submittedName>
</protein>
<dbReference type="EMBL" id="BPLR01008040">
    <property type="protein sequence ID" value="GIY21621.1"/>
    <property type="molecule type" value="Genomic_DNA"/>
</dbReference>
<dbReference type="AlphaFoldDB" id="A0AAV4RLI7"/>
<proteinExistence type="predicted"/>